<evidence type="ECO:0000256" key="6">
    <source>
        <dbReference type="SAM" id="Phobius"/>
    </source>
</evidence>
<keyword evidence="3 6" id="KW-0812">Transmembrane</keyword>
<feature type="transmembrane region" description="Helical" evidence="6">
    <location>
        <begin position="350"/>
        <end position="369"/>
    </location>
</feature>
<dbReference type="AlphaFoldDB" id="A0A9X2S720"/>
<dbReference type="Proteomes" id="UP001141950">
    <property type="component" value="Unassembled WGS sequence"/>
</dbReference>
<feature type="transmembrane region" description="Helical" evidence="6">
    <location>
        <begin position="410"/>
        <end position="429"/>
    </location>
</feature>
<evidence type="ECO:0000256" key="5">
    <source>
        <dbReference type="ARBA" id="ARBA00023136"/>
    </source>
</evidence>
<comment type="caution">
    <text evidence="7">The sequence shown here is derived from an EMBL/GenBank/DDBJ whole genome shotgun (WGS) entry which is preliminary data.</text>
</comment>
<evidence type="ECO:0000313" key="7">
    <source>
        <dbReference type="EMBL" id="MCR2802849.1"/>
    </source>
</evidence>
<sequence length="547" mass="57370">MLTILLGLILFGAVCALIMAIAFKAQRGLRLTGYQSMARYGKQTQMMQDKHDLGRFGLAQLLRRSGGGIWPLGLSSGSMALIGSSVILFGPALQQGGLSVIGYGLPLLGLFYLCVSGSLAELSSAYPVAGSFYHASYEMGGRRWGLRAGWFHAAGHLAMLALLVGGCAYLADGAASAFLGYDSSIFSFGAMILAVAGTLAAVHQYGAAWLKVIHAAGLWFQLLCAVLIIAGLTWMFWPGGYSPALLYEMQTIDFSGKVGLEPFLVALLLLAKLFLGMDGASQGAEETIEPRVRVPWAIFLSTSYTFVIGLVLLTFLALTAGSIQAAGGGFEPSLGWNNGLAGLNGFMESALTGFGGSPLVLLLIIGTLWGSGLQSLSVCARALLGLAREEAVPFAGKVGWISGRTQTPWLAGWISAAVAVMMLAGAQLLRPEASLLPLLGFSIVTLHAAYAIPIGLRFTHWKPAGTARKRRPWAGTSVESRWSSAPWQLGGWSPAVNGAAFLWLVATAAAAAVFLDHAAAVGGAAIVLLVTVFELGDGRRARRASGK</sequence>
<evidence type="ECO:0000256" key="2">
    <source>
        <dbReference type="ARBA" id="ARBA00022448"/>
    </source>
</evidence>
<dbReference type="Pfam" id="PF13520">
    <property type="entry name" value="AA_permease_2"/>
    <property type="match status" value="1"/>
</dbReference>
<protein>
    <submittedName>
        <fullName evidence="7">Amino acid permease</fullName>
    </submittedName>
</protein>
<feature type="transmembrane region" description="Helical" evidence="6">
    <location>
        <begin position="296"/>
        <end position="318"/>
    </location>
</feature>
<reference evidence="7" key="1">
    <citation type="submission" date="2022-08" db="EMBL/GenBank/DDBJ databases">
        <title>The genomic sequence of strain Paenibacillus sp. SCIV0701.</title>
        <authorList>
            <person name="Zhao H."/>
        </authorList>
    </citation>
    <scope>NUCLEOTIDE SEQUENCE</scope>
    <source>
        <strain evidence="7">SCIV0701</strain>
    </source>
</reference>
<evidence type="ECO:0000256" key="4">
    <source>
        <dbReference type="ARBA" id="ARBA00022989"/>
    </source>
</evidence>
<accession>A0A9X2S720</accession>
<evidence type="ECO:0000256" key="1">
    <source>
        <dbReference type="ARBA" id="ARBA00004141"/>
    </source>
</evidence>
<feature type="transmembrane region" description="Helical" evidence="6">
    <location>
        <begin position="183"/>
        <end position="206"/>
    </location>
</feature>
<feature type="transmembrane region" description="Helical" evidence="6">
    <location>
        <begin position="258"/>
        <end position="276"/>
    </location>
</feature>
<dbReference type="GO" id="GO:0022857">
    <property type="term" value="F:transmembrane transporter activity"/>
    <property type="evidence" value="ECO:0007669"/>
    <property type="project" value="InterPro"/>
</dbReference>
<keyword evidence="8" id="KW-1185">Reference proteome</keyword>
<name>A0A9X2S720_9BACL</name>
<dbReference type="PANTHER" id="PTHR45649:SF26">
    <property type="entry name" value="OS04G0435100 PROTEIN"/>
    <property type="match status" value="1"/>
</dbReference>
<keyword evidence="4 6" id="KW-1133">Transmembrane helix</keyword>
<dbReference type="EMBL" id="JANIPJ010000002">
    <property type="protein sequence ID" value="MCR2802849.1"/>
    <property type="molecule type" value="Genomic_DNA"/>
</dbReference>
<evidence type="ECO:0000313" key="8">
    <source>
        <dbReference type="Proteomes" id="UP001141950"/>
    </source>
</evidence>
<gene>
    <name evidence="7" type="ORF">NQZ67_03050</name>
</gene>
<feature type="transmembrane region" description="Helical" evidence="6">
    <location>
        <begin position="218"/>
        <end position="237"/>
    </location>
</feature>
<feature type="transmembrane region" description="Helical" evidence="6">
    <location>
        <begin position="436"/>
        <end position="456"/>
    </location>
</feature>
<dbReference type="RefSeq" id="WP_257442648.1">
    <property type="nucleotide sequence ID" value="NZ_JANIPJ010000002.1"/>
</dbReference>
<feature type="transmembrane region" description="Helical" evidence="6">
    <location>
        <begin position="500"/>
        <end position="533"/>
    </location>
</feature>
<dbReference type="InterPro" id="IPR002293">
    <property type="entry name" value="AA/rel_permease1"/>
</dbReference>
<dbReference type="Gene3D" id="1.20.1740.10">
    <property type="entry name" value="Amino acid/polyamine transporter I"/>
    <property type="match status" value="1"/>
</dbReference>
<feature type="transmembrane region" description="Helical" evidence="6">
    <location>
        <begin position="69"/>
        <end position="93"/>
    </location>
</feature>
<dbReference type="GO" id="GO:0016020">
    <property type="term" value="C:membrane"/>
    <property type="evidence" value="ECO:0007669"/>
    <property type="project" value="UniProtKB-SubCell"/>
</dbReference>
<evidence type="ECO:0000256" key="3">
    <source>
        <dbReference type="ARBA" id="ARBA00022692"/>
    </source>
</evidence>
<comment type="subcellular location">
    <subcellularLocation>
        <location evidence="1">Membrane</location>
        <topology evidence="1">Multi-pass membrane protein</topology>
    </subcellularLocation>
</comment>
<feature type="transmembrane region" description="Helical" evidence="6">
    <location>
        <begin position="105"/>
        <end position="129"/>
    </location>
</feature>
<organism evidence="7 8">
    <name type="scientific">Paenibacillus soyae</name>
    <dbReference type="NCBI Taxonomy" id="2969249"/>
    <lineage>
        <taxon>Bacteria</taxon>
        <taxon>Bacillati</taxon>
        <taxon>Bacillota</taxon>
        <taxon>Bacilli</taxon>
        <taxon>Bacillales</taxon>
        <taxon>Paenibacillaceae</taxon>
        <taxon>Paenibacillus</taxon>
    </lineage>
</organism>
<dbReference type="PANTHER" id="PTHR45649">
    <property type="entry name" value="AMINO-ACID PERMEASE BAT1"/>
    <property type="match status" value="1"/>
</dbReference>
<keyword evidence="5 6" id="KW-0472">Membrane</keyword>
<keyword evidence="2" id="KW-0813">Transport</keyword>
<feature type="transmembrane region" description="Helical" evidence="6">
    <location>
        <begin position="149"/>
        <end position="171"/>
    </location>
</feature>
<proteinExistence type="predicted"/>